<sequence length="248" mass="28106">MHCLILGDINHYFTSFLKVGLAGHELELQQKKQSCLAESNPSTYTFSILGCPRKRKNEDDNDSEKISGPKKQHLAKASLAQIQPPTSQRHKCSSDGSQTKNDQTVKTNKTKSSRTSNSTYSLRSQITTSTRLRLLPFRHDSISLVPSDDNLDLNQIGDETPRLKKDELEVLQKVITQTKFPSWFSCLPRKFDFKSIQTLKEAECKILMTFYLPLALVPIGSLQISHREERVNRPGNSLHKDLLLKSPI</sequence>
<dbReference type="AlphaFoldDB" id="A0A9Q3C7Q6"/>
<keyword evidence="3" id="KW-1185">Reference proteome</keyword>
<gene>
    <name evidence="2" type="ORF">O181_019774</name>
</gene>
<organism evidence="2 3">
    <name type="scientific">Austropuccinia psidii MF-1</name>
    <dbReference type="NCBI Taxonomy" id="1389203"/>
    <lineage>
        <taxon>Eukaryota</taxon>
        <taxon>Fungi</taxon>
        <taxon>Dikarya</taxon>
        <taxon>Basidiomycota</taxon>
        <taxon>Pucciniomycotina</taxon>
        <taxon>Pucciniomycetes</taxon>
        <taxon>Pucciniales</taxon>
        <taxon>Sphaerophragmiaceae</taxon>
        <taxon>Austropuccinia</taxon>
    </lineage>
</organism>
<comment type="caution">
    <text evidence="2">The sequence shown here is derived from an EMBL/GenBank/DDBJ whole genome shotgun (WGS) entry which is preliminary data.</text>
</comment>
<proteinExistence type="predicted"/>
<dbReference type="OrthoDB" id="3247418at2759"/>
<dbReference type="Proteomes" id="UP000765509">
    <property type="component" value="Unassembled WGS sequence"/>
</dbReference>
<evidence type="ECO:0000313" key="2">
    <source>
        <dbReference type="EMBL" id="MBW0480059.1"/>
    </source>
</evidence>
<name>A0A9Q3C7Q6_9BASI</name>
<accession>A0A9Q3C7Q6</accession>
<reference evidence="2" key="1">
    <citation type="submission" date="2021-03" db="EMBL/GenBank/DDBJ databases">
        <title>Draft genome sequence of rust myrtle Austropuccinia psidii MF-1, a brazilian biotype.</title>
        <authorList>
            <person name="Quecine M.C."/>
            <person name="Pachon D.M.R."/>
            <person name="Bonatelli M.L."/>
            <person name="Correr F.H."/>
            <person name="Franceschini L.M."/>
            <person name="Leite T.F."/>
            <person name="Margarido G.R.A."/>
            <person name="Almeida C.A."/>
            <person name="Ferrarezi J.A."/>
            <person name="Labate C.A."/>
        </authorList>
    </citation>
    <scope>NUCLEOTIDE SEQUENCE</scope>
    <source>
        <strain evidence="2">MF-1</strain>
    </source>
</reference>
<evidence type="ECO:0000313" key="3">
    <source>
        <dbReference type="Proteomes" id="UP000765509"/>
    </source>
</evidence>
<dbReference type="EMBL" id="AVOT02005825">
    <property type="protein sequence ID" value="MBW0480059.1"/>
    <property type="molecule type" value="Genomic_DNA"/>
</dbReference>
<evidence type="ECO:0000256" key="1">
    <source>
        <dbReference type="SAM" id="MobiDB-lite"/>
    </source>
</evidence>
<protein>
    <submittedName>
        <fullName evidence="2">Uncharacterized protein</fullName>
    </submittedName>
</protein>
<feature type="region of interest" description="Disordered" evidence="1">
    <location>
        <begin position="52"/>
        <end position="121"/>
    </location>
</feature>